<feature type="domain" description="Heme haloperoxidase family profile" evidence="10">
    <location>
        <begin position="68"/>
        <end position="308"/>
    </location>
</feature>
<keyword evidence="6" id="KW-0408">Iron</keyword>
<keyword evidence="9" id="KW-0732">Signal</keyword>
<organism evidence="11 12">
    <name type="scientific">Gymnopus androsaceus JB14</name>
    <dbReference type="NCBI Taxonomy" id="1447944"/>
    <lineage>
        <taxon>Eukaryota</taxon>
        <taxon>Fungi</taxon>
        <taxon>Dikarya</taxon>
        <taxon>Basidiomycota</taxon>
        <taxon>Agaricomycotina</taxon>
        <taxon>Agaricomycetes</taxon>
        <taxon>Agaricomycetidae</taxon>
        <taxon>Agaricales</taxon>
        <taxon>Marasmiineae</taxon>
        <taxon>Omphalotaceae</taxon>
        <taxon>Gymnopus</taxon>
    </lineage>
</organism>
<sequence length="416" mass="45481">MRILLELMFFLFLFGYVNALCPMAMKMLAARGPNNSSLSDAYANAHPPDKRAATIPFDPATQYVSTTGDYEFVPPGEGDLRGPCPGLNAMANHGYIPHNGVATIQQFITGTYQVFGMGFDLALFLSLYGTLMDGSAITGSFSIGGTPPLGVGSIIPQNGLTGSHNNYEGDASPTRGDLYQYGDNYRVQLSQFQQLYDLDPTRSNYTLPLLTDFRRTRFSQSIANNRYFCNVPFGVVAGPATYLFTFHFMANHSAEYPQGLLDGEMLKSFFSITGPDENLTYIEGNERIPKNWYKIGYEYGIVDFEVDAVSMNLANPQFLSLGCNTGTVNTFTAINVTDLTSGVYSAQTLLEGNNLACFILQLVVMVLPTPVGVLAGFISQLLDTVNPILKQFTCPQLLEINESVLEQFPGWLGPGA</sequence>
<dbReference type="Gene3D" id="1.10.489.10">
    <property type="entry name" value="Chloroperoxidase-like"/>
    <property type="match status" value="1"/>
</dbReference>
<evidence type="ECO:0000256" key="6">
    <source>
        <dbReference type="ARBA" id="ARBA00023004"/>
    </source>
</evidence>
<accession>A0A6A4HKT2</accession>
<keyword evidence="5" id="KW-0560">Oxidoreductase</keyword>
<dbReference type="InterPro" id="IPR000028">
    <property type="entry name" value="Chloroperoxidase"/>
</dbReference>
<comment type="cofactor">
    <cofactor evidence="1">
        <name>heme b</name>
        <dbReference type="ChEBI" id="CHEBI:60344"/>
    </cofactor>
</comment>
<feature type="transmembrane region" description="Helical" evidence="8">
    <location>
        <begin position="358"/>
        <end position="382"/>
    </location>
</feature>
<evidence type="ECO:0000256" key="7">
    <source>
        <dbReference type="ARBA" id="ARBA00025795"/>
    </source>
</evidence>
<gene>
    <name evidence="11" type="ORF">BT96DRAFT_966201</name>
</gene>
<keyword evidence="4" id="KW-0479">Metal-binding</keyword>
<evidence type="ECO:0000256" key="9">
    <source>
        <dbReference type="SAM" id="SignalP"/>
    </source>
</evidence>
<keyword evidence="2" id="KW-0575">Peroxidase</keyword>
<feature type="chain" id="PRO_5025525129" evidence="9">
    <location>
        <begin position="20"/>
        <end position="416"/>
    </location>
</feature>
<dbReference type="PANTHER" id="PTHR33577:SF1">
    <property type="entry name" value="HEME HALOPEROXIDASE FAMILY PROFILE DOMAIN-CONTAINING PROTEIN"/>
    <property type="match status" value="1"/>
</dbReference>
<keyword evidence="8" id="KW-0812">Transmembrane</keyword>
<evidence type="ECO:0000256" key="4">
    <source>
        <dbReference type="ARBA" id="ARBA00022723"/>
    </source>
</evidence>
<dbReference type="AlphaFoldDB" id="A0A6A4HKT2"/>
<evidence type="ECO:0000256" key="1">
    <source>
        <dbReference type="ARBA" id="ARBA00001970"/>
    </source>
</evidence>
<comment type="similarity">
    <text evidence="7">Belongs to the chloroperoxidase family.</text>
</comment>
<keyword evidence="12" id="KW-1185">Reference proteome</keyword>
<keyword evidence="8" id="KW-1133">Transmembrane helix</keyword>
<dbReference type="PROSITE" id="PS51405">
    <property type="entry name" value="HEME_HALOPEROXIDASE"/>
    <property type="match status" value="1"/>
</dbReference>
<dbReference type="GO" id="GO:0004601">
    <property type="term" value="F:peroxidase activity"/>
    <property type="evidence" value="ECO:0007669"/>
    <property type="project" value="UniProtKB-KW"/>
</dbReference>
<dbReference type="PANTHER" id="PTHR33577">
    <property type="entry name" value="STERIGMATOCYSTIN BIOSYNTHESIS PEROXIDASE STCC-RELATED"/>
    <property type="match status" value="1"/>
</dbReference>
<dbReference type="EMBL" id="ML769496">
    <property type="protein sequence ID" value="KAE9397475.1"/>
    <property type="molecule type" value="Genomic_DNA"/>
</dbReference>
<evidence type="ECO:0000259" key="10">
    <source>
        <dbReference type="PROSITE" id="PS51405"/>
    </source>
</evidence>
<evidence type="ECO:0000256" key="5">
    <source>
        <dbReference type="ARBA" id="ARBA00023002"/>
    </source>
</evidence>
<evidence type="ECO:0000256" key="2">
    <source>
        <dbReference type="ARBA" id="ARBA00022559"/>
    </source>
</evidence>
<dbReference type="Proteomes" id="UP000799118">
    <property type="component" value="Unassembled WGS sequence"/>
</dbReference>
<proteinExistence type="inferred from homology"/>
<dbReference type="SUPFAM" id="SSF47571">
    <property type="entry name" value="Cloroperoxidase"/>
    <property type="match status" value="1"/>
</dbReference>
<dbReference type="Pfam" id="PF01328">
    <property type="entry name" value="Peroxidase_2"/>
    <property type="match status" value="1"/>
</dbReference>
<dbReference type="GO" id="GO:0046872">
    <property type="term" value="F:metal ion binding"/>
    <property type="evidence" value="ECO:0007669"/>
    <property type="project" value="UniProtKB-KW"/>
</dbReference>
<reference evidence="11" key="1">
    <citation type="journal article" date="2019" name="Environ. Microbiol.">
        <title>Fungal ecological strategies reflected in gene transcription - a case study of two litter decomposers.</title>
        <authorList>
            <person name="Barbi F."/>
            <person name="Kohler A."/>
            <person name="Barry K."/>
            <person name="Baskaran P."/>
            <person name="Daum C."/>
            <person name="Fauchery L."/>
            <person name="Ihrmark K."/>
            <person name="Kuo A."/>
            <person name="LaButti K."/>
            <person name="Lipzen A."/>
            <person name="Morin E."/>
            <person name="Grigoriev I.V."/>
            <person name="Henrissat B."/>
            <person name="Lindahl B."/>
            <person name="Martin F."/>
        </authorList>
    </citation>
    <scope>NUCLEOTIDE SEQUENCE</scope>
    <source>
        <strain evidence="11">JB14</strain>
    </source>
</reference>
<dbReference type="InterPro" id="IPR036851">
    <property type="entry name" value="Chloroperoxidase-like_sf"/>
</dbReference>
<name>A0A6A4HKT2_9AGAR</name>
<evidence type="ECO:0000313" key="11">
    <source>
        <dbReference type="EMBL" id="KAE9397475.1"/>
    </source>
</evidence>
<evidence type="ECO:0000256" key="8">
    <source>
        <dbReference type="SAM" id="Phobius"/>
    </source>
</evidence>
<evidence type="ECO:0000256" key="3">
    <source>
        <dbReference type="ARBA" id="ARBA00022617"/>
    </source>
</evidence>
<keyword evidence="3" id="KW-0349">Heme</keyword>
<dbReference type="OrthoDB" id="407298at2759"/>
<evidence type="ECO:0000313" key="12">
    <source>
        <dbReference type="Proteomes" id="UP000799118"/>
    </source>
</evidence>
<keyword evidence="8" id="KW-0472">Membrane</keyword>
<feature type="signal peptide" evidence="9">
    <location>
        <begin position="1"/>
        <end position="19"/>
    </location>
</feature>
<protein>
    <submittedName>
        <fullName evidence="11">Oxidase</fullName>
    </submittedName>
</protein>